<evidence type="ECO:0000313" key="6">
    <source>
        <dbReference type="Proteomes" id="UP000032266"/>
    </source>
</evidence>
<dbReference type="InterPro" id="IPR035919">
    <property type="entry name" value="EAL_sf"/>
</dbReference>
<dbReference type="GO" id="GO:0071111">
    <property type="term" value="F:cyclic-guanylate-specific phosphodiesterase activity"/>
    <property type="evidence" value="ECO:0007669"/>
    <property type="project" value="InterPro"/>
</dbReference>
<dbReference type="PATRIC" id="fig|1445510.3.peg.2610"/>
<dbReference type="Pfam" id="PF00563">
    <property type="entry name" value="EAL"/>
    <property type="match status" value="1"/>
</dbReference>
<feature type="domain" description="Response regulatory" evidence="3">
    <location>
        <begin position="26"/>
        <end position="150"/>
    </location>
</feature>
<evidence type="ECO:0000256" key="1">
    <source>
        <dbReference type="PROSITE-ProRule" id="PRU00169"/>
    </source>
</evidence>
<dbReference type="InterPro" id="IPR001789">
    <property type="entry name" value="Sig_transdc_resp-reg_receiver"/>
</dbReference>
<organism evidence="5 6">
    <name type="scientific">Gynuella sunshinyii YC6258</name>
    <dbReference type="NCBI Taxonomy" id="1445510"/>
    <lineage>
        <taxon>Bacteria</taxon>
        <taxon>Pseudomonadati</taxon>
        <taxon>Pseudomonadota</taxon>
        <taxon>Gammaproteobacteria</taxon>
        <taxon>Oceanospirillales</taxon>
        <taxon>Saccharospirillaceae</taxon>
        <taxon>Gynuella</taxon>
    </lineage>
</organism>
<dbReference type="InterPro" id="IPR001633">
    <property type="entry name" value="EAL_dom"/>
</dbReference>
<dbReference type="InterPro" id="IPR021800">
    <property type="entry name" value="DUF3369"/>
</dbReference>
<feature type="domain" description="EAL" evidence="4">
    <location>
        <begin position="483"/>
        <end position="736"/>
    </location>
</feature>
<accession>A0A0C5VK96</accession>
<dbReference type="HOGENOM" id="CLU_000445_70_50_6"/>
<evidence type="ECO:0000313" key="5">
    <source>
        <dbReference type="EMBL" id="AJQ94696.1"/>
    </source>
</evidence>
<keyword evidence="1" id="KW-0597">Phosphoprotein</keyword>
<dbReference type="OrthoDB" id="9813903at2"/>
<dbReference type="SUPFAM" id="SSF55073">
    <property type="entry name" value="Nucleotide cyclase"/>
    <property type="match status" value="1"/>
</dbReference>
<dbReference type="InterPro" id="IPR029787">
    <property type="entry name" value="Nucleotide_cyclase"/>
</dbReference>
<dbReference type="SMART" id="SM00052">
    <property type="entry name" value="EAL"/>
    <property type="match status" value="1"/>
</dbReference>
<dbReference type="InterPro" id="IPR050706">
    <property type="entry name" value="Cyclic-di-GMP_PDE-like"/>
</dbReference>
<dbReference type="Gene3D" id="3.30.70.270">
    <property type="match status" value="1"/>
</dbReference>
<dbReference type="PANTHER" id="PTHR33121">
    <property type="entry name" value="CYCLIC DI-GMP PHOSPHODIESTERASE PDEF"/>
    <property type="match status" value="1"/>
</dbReference>
<dbReference type="AlphaFoldDB" id="A0A0C5VK96"/>
<feature type="region of interest" description="Disordered" evidence="2">
    <location>
        <begin position="1"/>
        <end position="23"/>
    </location>
</feature>
<dbReference type="EMBL" id="CP007142">
    <property type="protein sequence ID" value="AJQ94696.1"/>
    <property type="molecule type" value="Genomic_DNA"/>
</dbReference>
<dbReference type="InterPro" id="IPR000160">
    <property type="entry name" value="GGDEF_dom"/>
</dbReference>
<dbReference type="SMART" id="SM00448">
    <property type="entry name" value="REC"/>
    <property type="match status" value="1"/>
</dbReference>
<dbReference type="SUPFAM" id="SSF55781">
    <property type="entry name" value="GAF domain-like"/>
    <property type="match status" value="1"/>
</dbReference>
<dbReference type="SUPFAM" id="SSF52172">
    <property type="entry name" value="CheY-like"/>
    <property type="match status" value="1"/>
</dbReference>
<dbReference type="Gene3D" id="3.40.50.2300">
    <property type="match status" value="1"/>
</dbReference>
<dbReference type="PROSITE" id="PS50110">
    <property type="entry name" value="RESPONSE_REGULATORY"/>
    <property type="match status" value="1"/>
</dbReference>
<evidence type="ECO:0000259" key="3">
    <source>
        <dbReference type="PROSITE" id="PS50110"/>
    </source>
</evidence>
<dbReference type="PROSITE" id="PS50883">
    <property type="entry name" value="EAL"/>
    <property type="match status" value="1"/>
</dbReference>
<sequence length="737" mass="82894">MTNLERKFEFASSDDNSRPSEDPGWKVLTVEDDAVYQASLVFALRSMKVQRKVISLLTARSTTEATRIISRNPDIAVILLDVVMEHDESGLTLVKTVRELFANSDVRIILLTGQPGMAPQKDIMSRYDIDDYWCKSELTNDHLLTIITSNIRTWNYLTEIRKSTTGLQQVINASRQLNGTRDVNEYLQTILAQVGNIFNIDSSLICAVDESTPNIQQANVMVVTGKFEDIKNKNLGQIKHDLLLKACKQVLNSKHHVFIPGYSILYIRYNVELAEYIVILKNEKPLSKLDIHLLQIFFENVSVGLDNISLYGQLLRVAYEDSVLKMPNRSWLAKEIARLNVNQTYQAELFVVDVDDFAEISITFGNVFCDQLMKCVSEKLLSNVPGSANIARVGISAIGVLVDSASHVDWAFFDNLFSCPLTIAGTEHAVSITVSKINMMETKGYFSSEQIIRRAESLVGLSRLKGVHYIENNADLEKQVVYRHSMLDDLRKAFLQQQFFILLQPKVRLTDDRLVGFESLVRWRKTDGSVVAPGDFIPLAEASGLIGKLDNQVLRLTCEAVKYLNAHDIYAPVSFNACSSELMNSSYIMNLTQIIREYDVDPRYLELEVTESQAAPEYQRISGALEGIMALGMDVSIDDFGTGYSSLAHITDLKATTLKIDRTFVTRLNTSHEHNYVIDMILDLGNQLGFKVIAEGVETEEQKQQLLQKGCQYGQGYLFAKPLTLDEAVLFSSVHAK</sequence>
<dbReference type="Pfam" id="PF11849">
    <property type="entry name" value="DUF3369"/>
    <property type="match status" value="1"/>
</dbReference>
<dbReference type="Pfam" id="PF00990">
    <property type="entry name" value="GGDEF"/>
    <property type="match status" value="1"/>
</dbReference>
<proteinExistence type="predicted"/>
<name>A0A0C5VK96_9GAMM</name>
<dbReference type="RefSeq" id="WP_044617183.1">
    <property type="nucleotide sequence ID" value="NZ_CP007142.1"/>
</dbReference>
<dbReference type="Gene3D" id="3.20.20.450">
    <property type="entry name" value="EAL domain"/>
    <property type="match status" value="1"/>
</dbReference>
<evidence type="ECO:0000256" key="2">
    <source>
        <dbReference type="SAM" id="MobiDB-lite"/>
    </source>
</evidence>
<dbReference type="InterPro" id="IPR011006">
    <property type="entry name" value="CheY-like_superfamily"/>
</dbReference>
<dbReference type="PANTHER" id="PTHR33121:SF70">
    <property type="entry name" value="SIGNALING PROTEIN YKOW"/>
    <property type="match status" value="1"/>
</dbReference>
<dbReference type="GO" id="GO:0000160">
    <property type="term" value="P:phosphorelay signal transduction system"/>
    <property type="evidence" value="ECO:0007669"/>
    <property type="project" value="InterPro"/>
</dbReference>
<feature type="modified residue" description="4-aspartylphosphate" evidence="1">
    <location>
        <position position="81"/>
    </location>
</feature>
<dbReference type="SUPFAM" id="SSF141868">
    <property type="entry name" value="EAL domain-like"/>
    <property type="match status" value="1"/>
</dbReference>
<dbReference type="InterPro" id="IPR043128">
    <property type="entry name" value="Rev_trsase/Diguanyl_cyclase"/>
</dbReference>
<gene>
    <name evidence="5" type="ORF">YC6258_02658</name>
</gene>
<reference evidence="5 6" key="1">
    <citation type="submission" date="2014-01" db="EMBL/GenBank/DDBJ databases">
        <title>Full genme sequencing of cellulolytic bacterium Gynuella sunshinyii YC6258T gen. nov., sp. nov.</title>
        <authorList>
            <person name="Khan H."/>
            <person name="Chung E.J."/>
            <person name="Chung Y.R."/>
        </authorList>
    </citation>
    <scope>NUCLEOTIDE SEQUENCE [LARGE SCALE GENOMIC DNA]</scope>
    <source>
        <strain evidence="5 6">YC6258</strain>
    </source>
</reference>
<dbReference type="CDD" id="cd01948">
    <property type="entry name" value="EAL"/>
    <property type="match status" value="1"/>
</dbReference>
<dbReference type="STRING" id="1445510.YC6258_02658"/>
<keyword evidence="6" id="KW-1185">Reference proteome</keyword>
<dbReference type="KEGG" id="gsn:YC6258_02658"/>
<protein>
    <submittedName>
        <fullName evidence="5">EAL domain</fullName>
    </submittedName>
</protein>
<evidence type="ECO:0000259" key="4">
    <source>
        <dbReference type="PROSITE" id="PS50883"/>
    </source>
</evidence>
<dbReference type="Proteomes" id="UP000032266">
    <property type="component" value="Chromosome"/>
</dbReference>